<proteinExistence type="predicted"/>
<comment type="caution">
    <text evidence="2">The sequence shown here is derived from an EMBL/GenBank/DDBJ whole genome shotgun (WGS) entry which is preliminary data.</text>
</comment>
<protein>
    <submittedName>
        <fullName evidence="2">MerR family transcriptional regulator</fullName>
    </submittedName>
</protein>
<evidence type="ECO:0000313" key="2">
    <source>
        <dbReference type="EMBL" id="HIZ65921.1"/>
    </source>
</evidence>
<accession>A0A9D2FSP5</accession>
<dbReference type="GO" id="GO:0003677">
    <property type="term" value="F:DNA binding"/>
    <property type="evidence" value="ECO:0007669"/>
    <property type="project" value="InterPro"/>
</dbReference>
<sequence>MTMEEASSRYHIPVEVLKEYESWGLCGAVKKVMGAWQYDEEDIQRLSMILTLHDAGFAKEEIENYMRLLLEGRHTEQERLEILSRHRESTLDEIHFKQRQLDRLDYLRYKIQKARSEISRNEIEEEFI</sequence>
<dbReference type="GO" id="GO:0006355">
    <property type="term" value="P:regulation of DNA-templated transcription"/>
    <property type="evidence" value="ECO:0007669"/>
    <property type="project" value="InterPro"/>
</dbReference>
<reference evidence="2" key="2">
    <citation type="submission" date="2021-04" db="EMBL/GenBank/DDBJ databases">
        <authorList>
            <person name="Gilroy R."/>
        </authorList>
    </citation>
    <scope>NUCLEOTIDE SEQUENCE</scope>
    <source>
        <strain evidence="2">1068</strain>
    </source>
</reference>
<evidence type="ECO:0000259" key="1">
    <source>
        <dbReference type="Pfam" id="PF13411"/>
    </source>
</evidence>
<dbReference type="Proteomes" id="UP000824056">
    <property type="component" value="Unassembled WGS sequence"/>
</dbReference>
<reference evidence="2" key="1">
    <citation type="journal article" date="2021" name="PeerJ">
        <title>Extensive microbial diversity within the chicken gut microbiome revealed by metagenomics and culture.</title>
        <authorList>
            <person name="Gilroy R."/>
            <person name="Ravi A."/>
            <person name="Getino M."/>
            <person name="Pursley I."/>
            <person name="Horton D.L."/>
            <person name="Alikhan N.F."/>
            <person name="Baker D."/>
            <person name="Gharbi K."/>
            <person name="Hall N."/>
            <person name="Watson M."/>
            <person name="Adriaenssens E.M."/>
            <person name="Foster-Nyarko E."/>
            <person name="Jarju S."/>
            <person name="Secka A."/>
            <person name="Antonio M."/>
            <person name="Oren A."/>
            <person name="Chaudhuri R.R."/>
            <person name="La Ragione R."/>
            <person name="Hildebrand F."/>
            <person name="Pallen M.J."/>
        </authorList>
    </citation>
    <scope>NUCLEOTIDE SEQUENCE</scope>
    <source>
        <strain evidence="2">1068</strain>
    </source>
</reference>
<name>A0A9D2FSP5_9FIRM</name>
<organism evidence="2 3">
    <name type="scientific">Candidatus Blautia pullicola</name>
    <dbReference type="NCBI Taxonomy" id="2838498"/>
    <lineage>
        <taxon>Bacteria</taxon>
        <taxon>Bacillati</taxon>
        <taxon>Bacillota</taxon>
        <taxon>Clostridia</taxon>
        <taxon>Lachnospirales</taxon>
        <taxon>Lachnospiraceae</taxon>
        <taxon>Blautia</taxon>
    </lineage>
</organism>
<dbReference type="Pfam" id="PF13411">
    <property type="entry name" value="MerR_1"/>
    <property type="match status" value="1"/>
</dbReference>
<dbReference type="InterPro" id="IPR000551">
    <property type="entry name" value="MerR-type_HTH_dom"/>
</dbReference>
<dbReference type="SUPFAM" id="SSF46955">
    <property type="entry name" value="Putative DNA-binding domain"/>
    <property type="match status" value="1"/>
</dbReference>
<dbReference type="Gene3D" id="1.10.1660.10">
    <property type="match status" value="1"/>
</dbReference>
<evidence type="ECO:0000313" key="3">
    <source>
        <dbReference type="Proteomes" id="UP000824056"/>
    </source>
</evidence>
<dbReference type="EMBL" id="DXBG01000196">
    <property type="protein sequence ID" value="HIZ65921.1"/>
    <property type="molecule type" value="Genomic_DNA"/>
</dbReference>
<gene>
    <name evidence="2" type="ORF">H9809_08510</name>
</gene>
<dbReference type="InterPro" id="IPR009061">
    <property type="entry name" value="DNA-bd_dom_put_sf"/>
</dbReference>
<dbReference type="AlphaFoldDB" id="A0A9D2FSP5"/>
<feature type="domain" description="HTH merR-type" evidence="1">
    <location>
        <begin position="1"/>
        <end position="67"/>
    </location>
</feature>